<keyword evidence="2 6" id="KW-0328">Glycosyltransferase</keyword>
<dbReference type="GO" id="GO:0106274">
    <property type="term" value="F:NAD+-protein-arginine ADP-ribosyltransferase activity"/>
    <property type="evidence" value="ECO:0007669"/>
    <property type="project" value="UniProtKB-EC"/>
</dbReference>
<proteinExistence type="inferred from homology"/>
<evidence type="ECO:0000256" key="6">
    <source>
        <dbReference type="RuleBase" id="RU361228"/>
    </source>
</evidence>
<evidence type="ECO:0000256" key="1">
    <source>
        <dbReference type="ARBA" id="ARBA00009558"/>
    </source>
</evidence>
<evidence type="ECO:0000256" key="4">
    <source>
        <dbReference type="ARBA" id="ARBA00022695"/>
    </source>
</evidence>
<keyword evidence="3 6" id="KW-0808">Transferase</keyword>
<comment type="similarity">
    <text evidence="1 6">Belongs to the Arg-specific ADP-ribosyltransferase family.</text>
</comment>
<dbReference type="Proteomes" id="UP000663852">
    <property type="component" value="Unassembled WGS sequence"/>
</dbReference>
<evidence type="ECO:0000256" key="3">
    <source>
        <dbReference type="ARBA" id="ARBA00022679"/>
    </source>
</evidence>
<feature type="compositionally biased region" description="Low complexity" evidence="7">
    <location>
        <begin position="39"/>
        <end position="50"/>
    </location>
</feature>
<dbReference type="EMBL" id="CAJNOJ010000137">
    <property type="protein sequence ID" value="CAF1182125.1"/>
    <property type="molecule type" value="Genomic_DNA"/>
</dbReference>
<keyword evidence="6" id="KW-0520">NAD</keyword>
<evidence type="ECO:0000256" key="7">
    <source>
        <dbReference type="SAM" id="MobiDB-lite"/>
    </source>
</evidence>
<comment type="catalytic activity">
    <reaction evidence="5 6">
        <text>L-arginyl-[protein] + NAD(+) = N(omega)-(ADP-D-ribosyl)-L-arginyl-[protein] + nicotinamide + H(+)</text>
        <dbReference type="Rhea" id="RHEA:19149"/>
        <dbReference type="Rhea" id="RHEA-COMP:10532"/>
        <dbReference type="Rhea" id="RHEA-COMP:15087"/>
        <dbReference type="ChEBI" id="CHEBI:15378"/>
        <dbReference type="ChEBI" id="CHEBI:17154"/>
        <dbReference type="ChEBI" id="CHEBI:29965"/>
        <dbReference type="ChEBI" id="CHEBI:57540"/>
        <dbReference type="ChEBI" id="CHEBI:142554"/>
        <dbReference type="EC" id="2.4.2.31"/>
    </reaction>
</comment>
<protein>
    <recommendedName>
        <fullName evidence="6">NAD(P)(+)--arginine ADP-ribosyltransferase</fullName>
        <ecNumber evidence="6">2.4.2.31</ecNumber>
    </recommendedName>
    <alternativeName>
        <fullName evidence="6">Mono(ADP-ribosyl)transferase</fullName>
    </alternativeName>
</protein>
<dbReference type="Proteomes" id="UP000663828">
    <property type="component" value="Unassembled WGS sequence"/>
</dbReference>
<feature type="compositionally biased region" description="Polar residues" evidence="7">
    <location>
        <begin position="1"/>
        <end position="10"/>
    </location>
</feature>
<evidence type="ECO:0000313" key="10">
    <source>
        <dbReference type="Proteomes" id="UP000663828"/>
    </source>
</evidence>
<dbReference type="InterPro" id="IPR000768">
    <property type="entry name" value="ART"/>
</dbReference>
<evidence type="ECO:0000313" key="8">
    <source>
        <dbReference type="EMBL" id="CAF1182125.1"/>
    </source>
</evidence>
<keyword evidence="4" id="KW-0548">Nucleotidyltransferase</keyword>
<gene>
    <name evidence="8" type="ORF">EDS130_LOCUS24302</name>
    <name evidence="9" type="ORF">XAT740_LOCUS45793</name>
</gene>
<dbReference type="SUPFAM" id="SSF56399">
    <property type="entry name" value="ADP-ribosylation"/>
    <property type="match status" value="1"/>
</dbReference>
<dbReference type="AlphaFoldDB" id="A0A815ZIH6"/>
<feature type="compositionally biased region" description="Polar residues" evidence="7">
    <location>
        <begin position="96"/>
        <end position="109"/>
    </location>
</feature>
<keyword evidence="6" id="KW-0521">NADP</keyword>
<feature type="compositionally biased region" description="Low complexity" evidence="7">
    <location>
        <begin position="11"/>
        <end position="28"/>
    </location>
</feature>
<dbReference type="Gene3D" id="3.90.176.10">
    <property type="entry name" value="Toxin ADP-ribosyltransferase, Chain A, domain 1"/>
    <property type="match status" value="1"/>
</dbReference>
<dbReference type="OrthoDB" id="10041456at2759"/>
<feature type="region of interest" description="Disordered" evidence="7">
    <location>
        <begin position="1"/>
        <end position="123"/>
    </location>
</feature>
<dbReference type="GO" id="GO:0016779">
    <property type="term" value="F:nucleotidyltransferase activity"/>
    <property type="evidence" value="ECO:0007669"/>
    <property type="project" value="UniProtKB-KW"/>
</dbReference>
<name>A0A815ZIH6_ADIRI</name>
<reference evidence="9" key="1">
    <citation type="submission" date="2021-02" db="EMBL/GenBank/DDBJ databases">
        <authorList>
            <person name="Nowell W R."/>
        </authorList>
    </citation>
    <scope>NUCLEOTIDE SEQUENCE</scope>
</reference>
<keyword evidence="10" id="KW-1185">Reference proteome</keyword>
<sequence length="323" mass="35412">MDIQPLETSPTNTSMATSAVSATTTDSALMAQSTVSGDTTTNTASGRATTPPNSNADRPVTPRRSSSDRPITPPRTSSDRPITPPRASKDRPVTPPSATTDRLATTRSATPKEKSTKRNPMAGYQDMPLVSLEEATEALVPLVSNLKTFVETAKKDCKKDLYGLTIDESAAIYLYTMATPFVYFINEAFQRETRAALKPWLSYLKLFVTAVEKLPSSKKTLWRGLSSTDVVSYPTEDICTWWHITSCSTNVKMTQYCVVQDVATVLAINATNAKDISKLSAFPDEEEVVLLPGTKLHIVGDPFFFQNAFSIIHLEERDTISTQ</sequence>
<dbReference type="EMBL" id="CAJNOR010006043">
    <property type="protein sequence ID" value="CAF1583666.1"/>
    <property type="molecule type" value="Genomic_DNA"/>
</dbReference>
<evidence type="ECO:0000256" key="2">
    <source>
        <dbReference type="ARBA" id="ARBA00022676"/>
    </source>
</evidence>
<dbReference type="Pfam" id="PF01129">
    <property type="entry name" value="ART"/>
    <property type="match status" value="1"/>
</dbReference>
<evidence type="ECO:0000313" key="9">
    <source>
        <dbReference type="EMBL" id="CAF1583666.1"/>
    </source>
</evidence>
<comment type="caution">
    <text evidence="9">The sequence shown here is derived from an EMBL/GenBank/DDBJ whole genome shotgun (WGS) entry which is preliminary data.</text>
</comment>
<organism evidence="9 10">
    <name type="scientific">Adineta ricciae</name>
    <name type="common">Rotifer</name>
    <dbReference type="NCBI Taxonomy" id="249248"/>
    <lineage>
        <taxon>Eukaryota</taxon>
        <taxon>Metazoa</taxon>
        <taxon>Spiralia</taxon>
        <taxon>Gnathifera</taxon>
        <taxon>Rotifera</taxon>
        <taxon>Eurotatoria</taxon>
        <taxon>Bdelloidea</taxon>
        <taxon>Adinetida</taxon>
        <taxon>Adinetidae</taxon>
        <taxon>Adineta</taxon>
    </lineage>
</organism>
<evidence type="ECO:0000256" key="5">
    <source>
        <dbReference type="ARBA" id="ARBA00047597"/>
    </source>
</evidence>
<dbReference type="EC" id="2.4.2.31" evidence="6"/>
<accession>A0A815ZIH6</accession>